<dbReference type="EMBL" id="FP565176">
    <property type="protein sequence ID" value="CBA16844.1"/>
    <property type="molecule type" value="Genomic_DNA"/>
</dbReference>
<dbReference type="PATRIC" id="fig|29447.3.peg.2328"/>
<dbReference type="AlphaFoldDB" id="D2U9A2"/>
<evidence type="ECO:0000259" key="1">
    <source>
        <dbReference type="Pfam" id="PF05598"/>
    </source>
</evidence>
<protein>
    <submittedName>
        <fullName evidence="2">Putative isxal5 transposase protein</fullName>
    </submittedName>
</protein>
<name>D2U9A2_XANAP</name>
<organism evidence="2 3">
    <name type="scientific">Xanthomonas albilineans (strain GPE PC73 / CFBP 7063)</name>
    <dbReference type="NCBI Taxonomy" id="380358"/>
    <lineage>
        <taxon>Bacteria</taxon>
        <taxon>Pseudomonadati</taxon>
        <taxon>Pseudomonadota</taxon>
        <taxon>Gammaproteobacteria</taxon>
        <taxon>Lysobacterales</taxon>
        <taxon>Lysobacteraceae</taxon>
        <taxon>Xanthomonas</taxon>
    </lineage>
</organism>
<dbReference type="PANTHER" id="PTHR35604">
    <property type="entry name" value="TRANSPOSASE INSH FOR INSERTION SEQUENCE ELEMENT IS5A-RELATED"/>
    <property type="match status" value="1"/>
</dbReference>
<feature type="domain" description="Transposase InsH N-terminal" evidence="1">
    <location>
        <begin position="14"/>
        <end position="109"/>
    </location>
</feature>
<accession>D2U9A2</accession>
<dbReference type="InterPro" id="IPR008490">
    <property type="entry name" value="Transposase_InsH_N"/>
</dbReference>
<dbReference type="STRING" id="380358.XALC_2364"/>
<dbReference type="GeneID" id="57877670"/>
<dbReference type="OrthoDB" id="9774608at2"/>
<evidence type="ECO:0000313" key="2">
    <source>
        <dbReference type="EMBL" id="CBA16844.1"/>
    </source>
</evidence>
<reference evidence="2 3" key="1">
    <citation type="journal article" date="2009" name="BMC Genomics">
        <title>The complete genome sequence of Xanthomonas albilineans provides new insights into the reductive genome evolution of the xylem-limited Xanthomonadaceae.</title>
        <authorList>
            <person name="Pieretti I."/>
            <person name="Royer M."/>
            <person name="Barbe V."/>
            <person name="Carrere S."/>
            <person name="Koebnik R."/>
            <person name="Cociancich S."/>
            <person name="Couloux A."/>
            <person name="Darrasse A."/>
            <person name="Gouzy J."/>
            <person name="Jacques M.A."/>
            <person name="Lauber E."/>
            <person name="Manceau C."/>
            <person name="Mangenot S."/>
            <person name="Poussier S."/>
            <person name="Segurens B."/>
            <person name="Szurek B."/>
            <person name="Verdier V."/>
            <person name="Arlat M."/>
            <person name="Rott P."/>
        </authorList>
    </citation>
    <scope>NUCLEOTIDE SEQUENCE [LARGE SCALE GENOMIC DNA]</scope>
    <source>
        <strain evidence="3">GPE PC73 / CFBP 7063</strain>
    </source>
</reference>
<dbReference type="PANTHER" id="PTHR35604:SF2">
    <property type="entry name" value="TRANSPOSASE INSH FOR INSERTION SEQUENCE ELEMENT IS5A-RELATED"/>
    <property type="match status" value="1"/>
</dbReference>
<dbReference type="Proteomes" id="UP000001890">
    <property type="component" value="Chromosome"/>
</dbReference>
<dbReference type="Pfam" id="PF05598">
    <property type="entry name" value="DUF772"/>
    <property type="match status" value="1"/>
</dbReference>
<dbReference type="KEGG" id="xal:XALC_2364"/>
<evidence type="ECO:0000313" key="3">
    <source>
        <dbReference type="Proteomes" id="UP000001890"/>
    </source>
</evidence>
<proteinExistence type="predicted"/>
<gene>
    <name evidence="2" type="ordered locus">XALc_2364</name>
</gene>
<keyword evidence="3" id="KW-1185">Reference proteome</keyword>
<sequence length="215" mass="23701">MISLSAGEERDAKRLQFNNPLALSSRHIDFGRIADVVDEKLALGPKAKGGRLAWPTEVTVRLLLLRQLYNLSDDALEYQLLNRLNFVLFVRLKGSGKVPDPKTIWVWRECLKDKDVMGDISVAISRQLVCAGYIARGGQIIDATIVSAPIQRNTREENARIKQDEIPGQWSDAKVAQKDVDTRGLASTATRITAISCTPMSIVAGDLSAWTRSAA</sequence>
<dbReference type="eggNOG" id="COG3039">
    <property type="taxonomic scope" value="Bacteria"/>
</dbReference>
<dbReference type="RefSeq" id="WP_012916842.1">
    <property type="nucleotide sequence ID" value="NC_013722.1"/>
</dbReference>